<dbReference type="GO" id="GO:0016887">
    <property type="term" value="F:ATP hydrolysis activity"/>
    <property type="evidence" value="ECO:0007669"/>
    <property type="project" value="InterPro"/>
</dbReference>
<comment type="caution">
    <text evidence="3">The sequence shown here is derived from an EMBL/GenBank/DDBJ whole genome shotgun (WGS) entry which is preliminary data.</text>
</comment>
<accession>A0A8H4XBM9</accession>
<dbReference type="InterPro" id="IPR003959">
    <property type="entry name" value="ATPase_AAA_core"/>
</dbReference>
<dbReference type="Proteomes" id="UP000622797">
    <property type="component" value="Unassembled WGS sequence"/>
</dbReference>
<feature type="region of interest" description="Disordered" evidence="1">
    <location>
        <begin position="1"/>
        <end position="20"/>
    </location>
</feature>
<dbReference type="InterPro" id="IPR027417">
    <property type="entry name" value="P-loop_NTPase"/>
</dbReference>
<evidence type="ECO:0000313" key="3">
    <source>
        <dbReference type="EMBL" id="KAF4968296.1"/>
    </source>
</evidence>
<dbReference type="GO" id="GO:0005524">
    <property type="term" value="F:ATP binding"/>
    <property type="evidence" value="ECO:0007669"/>
    <property type="project" value="InterPro"/>
</dbReference>
<protein>
    <recommendedName>
        <fullName evidence="2">AAA+ ATPase domain-containing protein</fullName>
    </recommendedName>
</protein>
<name>A0A8H4XBM9_9HYPO</name>
<dbReference type="OrthoDB" id="10042665at2759"/>
<dbReference type="SMART" id="SM00382">
    <property type="entry name" value="AAA"/>
    <property type="match status" value="1"/>
</dbReference>
<reference evidence="3" key="2">
    <citation type="submission" date="2020-05" db="EMBL/GenBank/DDBJ databases">
        <authorList>
            <person name="Kim H.-S."/>
            <person name="Proctor R.H."/>
            <person name="Brown D.W."/>
        </authorList>
    </citation>
    <scope>NUCLEOTIDE SEQUENCE</scope>
    <source>
        <strain evidence="3">NRRL 20472</strain>
    </source>
</reference>
<dbReference type="Pfam" id="PF00004">
    <property type="entry name" value="AAA"/>
    <property type="match status" value="1"/>
</dbReference>
<feature type="region of interest" description="Disordered" evidence="1">
    <location>
        <begin position="346"/>
        <end position="379"/>
    </location>
</feature>
<evidence type="ECO:0000313" key="4">
    <source>
        <dbReference type="Proteomes" id="UP000622797"/>
    </source>
</evidence>
<dbReference type="Pfam" id="PF22942">
    <property type="entry name" value="DUF7025"/>
    <property type="match status" value="1"/>
</dbReference>
<dbReference type="SUPFAM" id="SSF52540">
    <property type="entry name" value="P-loop containing nucleoside triphosphate hydrolases"/>
    <property type="match status" value="1"/>
</dbReference>
<keyword evidence="4" id="KW-1185">Reference proteome</keyword>
<sequence length="707" mass="79893">MGYNNNHEYSDDECSQDEFDAWGNTDEKTRASSDEAIGEVCQVKNVFASLNSDGDLVTWLDEKLYPQKEEKVRKAKKVRDTYSVVCGHYPLPDGTWEIQTIMINNETLKSALSSALKDKGYHYLNFNASTLEFSRPFAPLIHNWQQLSKMAIDQIGSTAQQQMSLLMEVLQDELKDVLKEFRTVKSTGYVSFNMLPLAFQPGEVIICSKPQTTACVFRSCRRDGKEYKFRLYQVTWNGNQYGLETLTEVVNGFQGTRRLAELGVRPFRSYPDQEASKLRSTLIKRGRKYEELRGMHFRMHVGLAHEYDDSNWSKQDSTCVSKEMVIVDMAGYFKLEQKRFREPKPLSSLNLMSTDESQSKDTINQGSQEECGHENGEDEAVQGSVRLTDVQCMLTAPTVRCFALDSKVWCDMSVDDLVDIEWNSQAFDKLVLSDSEKRLMLGFVGANKNGQLKDFDDFVDGKGKGIIILLCGPPGTGKTLTAESVSENLKRPLYRLDASDLGTTTKTLELRLKAALERCAHWDAVLLIDEADVFLEARTTHNLVQNELVAIFLRLLEYYKGVMILTTNRFPTIDPAFESRIDITLTFSDLDAASRAKVWYNFLVREDASLADDSNTIEKLAEAPLNGCQIKSAVKTARILAASENLPLNIDHLQMVVEMRSKALRLLGRAPDGGRNPRHDIAIEEDEDTCEDICFAGLFDQMCKCTP</sequence>
<reference evidence="3" key="1">
    <citation type="journal article" date="2020" name="BMC Genomics">
        <title>Correction to: Identification and distribution of gene clusters required for synthesis of sphingolipid metabolism inhibitors in diverse species of the filamentous fungus Fusarium.</title>
        <authorList>
            <person name="Kim H.S."/>
            <person name="Lohmar J.M."/>
            <person name="Busman M."/>
            <person name="Brown D.W."/>
            <person name="Naumann T.A."/>
            <person name="Divon H.H."/>
            <person name="Lysoe E."/>
            <person name="Uhlig S."/>
            <person name="Proctor R.H."/>
        </authorList>
    </citation>
    <scope>NUCLEOTIDE SEQUENCE</scope>
    <source>
        <strain evidence="3">NRRL 20472</strain>
    </source>
</reference>
<dbReference type="CDD" id="cd19481">
    <property type="entry name" value="RecA-like_protease"/>
    <property type="match status" value="1"/>
</dbReference>
<feature type="domain" description="AAA+ ATPase" evidence="2">
    <location>
        <begin position="464"/>
        <end position="591"/>
    </location>
</feature>
<proteinExistence type="predicted"/>
<dbReference type="InterPro" id="IPR003593">
    <property type="entry name" value="AAA+_ATPase"/>
</dbReference>
<dbReference type="Gene3D" id="3.40.50.300">
    <property type="entry name" value="P-loop containing nucleotide triphosphate hydrolases"/>
    <property type="match status" value="1"/>
</dbReference>
<feature type="compositionally biased region" description="Acidic residues" evidence="1">
    <location>
        <begin position="10"/>
        <end position="20"/>
    </location>
</feature>
<dbReference type="EMBL" id="JABEXW010000202">
    <property type="protein sequence ID" value="KAF4968296.1"/>
    <property type="molecule type" value="Genomic_DNA"/>
</dbReference>
<evidence type="ECO:0000259" key="2">
    <source>
        <dbReference type="SMART" id="SM00382"/>
    </source>
</evidence>
<organism evidence="3 4">
    <name type="scientific">Fusarium sarcochroum</name>
    <dbReference type="NCBI Taxonomy" id="1208366"/>
    <lineage>
        <taxon>Eukaryota</taxon>
        <taxon>Fungi</taxon>
        <taxon>Dikarya</taxon>
        <taxon>Ascomycota</taxon>
        <taxon>Pezizomycotina</taxon>
        <taxon>Sordariomycetes</taxon>
        <taxon>Hypocreomycetidae</taxon>
        <taxon>Hypocreales</taxon>
        <taxon>Nectriaceae</taxon>
        <taxon>Fusarium</taxon>
        <taxon>Fusarium lateritium species complex</taxon>
    </lineage>
</organism>
<gene>
    <name evidence="3" type="ORF">FSARC_4241</name>
</gene>
<dbReference type="AlphaFoldDB" id="A0A8H4XBM9"/>
<feature type="compositionally biased region" description="Polar residues" evidence="1">
    <location>
        <begin position="347"/>
        <end position="368"/>
    </location>
</feature>
<evidence type="ECO:0000256" key="1">
    <source>
        <dbReference type="SAM" id="MobiDB-lite"/>
    </source>
</evidence>
<dbReference type="InterPro" id="IPR054289">
    <property type="entry name" value="DUF7025"/>
</dbReference>
<dbReference type="PANTHER" id="PTHR46411:SF3">
    <property type="entry name" value="AAA+ ATPASE DOMAIN-CONTAINING PROTEIN"/>
    <property type="match status" value="1"/>
</dbReference>
<dbReference type="PANTHER" id="PTHR46411">
    <property type="entry name" value="FAMILY ATPASE, PUTATIVE-RELATED"/>
    <property type="match status" value="1"/>
</dbReference>